<dbReference type="EMBL" id="OW240912">
    <property type="protein sequence ID" value="CAH2224136.1"/>
    <property type="molecule type" value="Genomic_DNA"/>
</dbReference>
<protein>
    <submittedName>
        <fullName evidence="2">Uncharacterized protein</fullName>
    </submittedName>
</protein>
<evidence type="ECO:0000313" key="3">
    <source>
        <dbReference type="Proteomes" id="UP001295444"/>
    </source>
</evidence>
<dbReference type="Gene3D" id="3.30.250.20">
    <property type="entry name" value="L1 transposable element, C-terminal domain"/>
    <property type="match status" value="1"/>
</dbReference>
<sequence length="129" mass="14501">MRAARTLCTINYMDSHVSLCHDLSPLTLDARRALKPLTGLLQQKRIPYKWGFPFSLQARVDNRWLAVRWPNDVLRFLRAAGLPEIPVPNWILDNPLTRPTGPTVLAENLVDGAQQSSSTRRDGPSAAEE</sequence>
<evidence type="ECO:0000313" key="2">
    <source>
        <dbReference type="EMBL" id="CAH2224136.1"/>
    </source>
</evidence>
<reference evidence="2" key="1">
    <citation type="submission" date="2022-03" db="EMBL/GenBank/DDBJ databases">
        <authorList>
            <person name="Alioto T."/>
            <person name="Alioto T."/>
            <person name="Gomez Garrido J."/>
        </authorList>
    </citation>
    <scope>NUCLEOTIDE SEQUENCE</scope>
</reference>
<organism evidence="2 3">
    <name type="scientific">Pelobates cultripes</name>
    <name type="common">Western spadefoot toad</name>
    <dbReference type="NCBI Taxonomy" id="61616"/>
    <lineage>
        <taxon>Eukaryota</taxon>
        <taxon>Metazoa</taxon>
        <taxon>Chordata</taxon>
        <taxon>Craniata</taxon>
        <taxon>Vertebrata</taxon>
        <taxon>Euteleostomi</taxon>
        <taxon>Amphibia</taxon>
        <taxon>Batrachia</taxon>
        <taxon>Anura</taxon>
        <taxon>Pelobatoidea</taxon>
        <taxon>Pelobatidae</taxon>
        <taxon>Pelobates</taxon>
    </lineage>
</organism>
<dbReference type="AlphaFoldDB" id="A0AAD1R5P9"/>
<proteinExistence type="predicted"/>
<dbReference type="InterPro" id="IPR042566">
    <property type="entry name" value="L1_C"/>
</dbReference>
<dbReference type="Proteomes" id="UP001295444">
    <property type="component" value="Chromosome 01"/>
</dbReference>
<gene>
    <name evidence="2" type="ORF">PECUL_23A024978</name>
</gene>
<name>A0AAD1R5P9_PELCU</name>
<accession>A0AAD1R5P9</accession>
<evidence type="ECO:0000256" key="1">
    <source>
        <dbReference type="SAM" id="MobiDB-lite"/>
    </source>
</evidence>
<keyword evidence="3" id="KW-1185">Reference proteome</keyword>
<feature type="region of interest" description="Disordered" evidence="1">
    <location>
        <begin position="107"/>
        <end position="129"/>
    </location>
</feature>